<reference evidence="3 4" key="1">
    <citation type="submission" date="2020-08" db="EMBL/GenBank/DDBJ databases">
        <title>Genomic Encyclopedia of Type Strains, Phase IV (KMG-IV): sequencing the most valuable type-strain genomes for metagenomic binning, comparative biology and taxonomic classification.</title>
        <authorList>
            <person name="Goeker M."/>
        </authorList>
    </citation>
    <scope>NUCLEOTIDE SEQUENCE [LARGE SCALE GENOMIC DNA]</scope>
    <source>
        <strain evidence="3 4">DSM 10633</strain>
    </source>
</reference>
<proteinExistence type="predicted"/>
<gene>
    <name evidence="3" type="ORF">HNR36_002157</name>
</gene>
<dbReference type="EMBL" id="JACHGZ010000028">
    <property type="protein sequence ID" value="MBB5149765.1"/>
    <property type="molecule type" value="Genomic_DNA"/>
</dbReference>
<dbReference type="PROSITE" id="PS01124">
    <property type="entry name" value="HTH_ARAC_FAMILY_2"/>
    <property type="match status" value="1"/>
</dbReference>
<comment type="caution">
    <text evidence="3">The sequence shown here is derived from an EMBL/GenBank/DDBJ whole genome shotgun (WGS) entry which is preliminary data.</text>
</comment>
<keyword evidence="4" id="KW-1185">Reference proteome</keyword>
<organism evidence="3 4">
    <name type="scientific">Ureibacillus thermosphaericus</name>
    <dbReference type="NCBI Taxonomy" id="51173"/>
    <lineage>
        <taxon>Bacteria</taxon>
        <taxon>Bacillati</taxon>
        <taxon>Bacillota</taxon>
        <taxon>Bacilli</taxon>
        <taxon>Bacillales</taxon>
        <taxon>Caryophanaceae</taxon>
        <taxon>Ureibacillus</taxon>
    </lineage>
</organism>
<protein>
    <submittedName>
        <fullName evidence="3">AraC-like DNA-binding protein</fullName>
    </submittedName>
</protein>
<dbReference type="Proteomes" id="UP000557217">
    <property type="component" value="Unassembled WGS sequence"/>
</dbReference>
<keyword evidence="1 3" id="KW-0238">DNA-binding</keyword>
<evidence type="ECO:0000259" key="2">
    <source>
        <dbReference type="PROSITE" id="PS01124"/>
    </source>
</evidence>
<dbReference type="Gene3D" id="1.10.10.60">
    <property type="entry name" value="Homeodomain-like"/>
    <property type="match status" value="1"/>
</dbReference>
<evidence type="ECO:0000313" key="4">
    <source>
        <dbReference type="Proteomes" id="UP000557217"/>
    </source>
</evidence>
<evidence type="ECO:0000313" key="3">
    <source>
        <dbReference type="EMBL" id="MBB5149765.1"/>
    </source>
</evidence>
<dbReference type="GO" id="GO:0003700">
    <property type="term" value="F:DNA-binding transcription factor activity"/>
    <property type="evidence" value="ECO:0007669"/>
    <property type="project" value="InterPro"/>
</dbReference>
<dbReference type="PANTHER" id="PTHR43280">
    <property type="entry name" value="ARAC-FAMILY TRANSCRIPTIONAL REGULATOR"/>
    <property type="match status" value="1"/>
</dbReference>
<accession>A0A840PMX0</accession>
<evidence type="ECO:0000256" key="1">
    <source>
        <dbReference type="ARBA" id="ARBA00023125"/>
    </source>
</evidence>
<dbReference type="PANTHER" id="PTHR43280:SF2">
    <property type="entry name" value="HTH-TYPE TRANSCRIPTIONAL REGULATOR EXSA"/>
    <property type="match status" value="1"/>
</dbReference>
<dbReference type="InterPro" id="IPR018060">
    <property type="entry name" value="HTH_AraC"/>
</dbReference>
<sequence>MNYIMKFGRNYIAISKNIDADCHKHWLLQMFLGSQNGLTIEVNGQQIHCGAILINMNIMHKFNADSTPHFTVLVDPTTELGRRMRKMLNEKPYYIFPLNKTKLMQKNFQHALDQKNQDAILSFAQSVILQFSTIPMKNFDDRIIKILNLFDDCMHEDEFHQIKSLSKKVGLSESRLSHLFKEETGIPLKSYILLHKLQGAYDSIFNGDSITTAALHAGFDSPSHLAYTHKLMTGMSASNILKDSKFLKVY</sequence>
<dbReference type="RefSeq" id="WP_168412623.1">
    <property type="nucleotide sequence ID" value="NZ_JAAXPW010000029.1"/>
</dbReference>
<dbReference type="Pfam" id="PF12833">
    <property type="entry name" value="HTH_18"/>
    <property type="match status" value="1"/>
</dbReference>
<dbReference type="GO" id="GO:0043565">
    <property type="term" value="F:sequence-specific DNA binding"/>
    <property type="evidence" value="ECO:0007669"/>
    <property type="project" value="InterPro"/>
</dbReference>
<dbReference type="AlphaFoldDB" id="A0A840PMX0"/>
<dbReference type="SMART" id="SM00342">
    <property type="entry name" value="HTH_ARAC"/>
    <property type="match status" value="1"/>
</dbReference>
<name>A0A840PMX0_URETH</name>
<feature type="domain" description="HTH araC/xylS-type" evidence="2">
    <location>
        <begin position="144"/>
        <end position="243"/>
    </location>
</feature>